<dbReference type="Proteomes" id="UP000013964">
    <property type="component" value="Chromosome"/>
</dbReference>
<dbReference type="EMBL" id="CP005077">
    <property type="protein sequence ID" value="AGM25077.1"/>
    <property type="molecule type" value="Genomic_DNA"/>
</dbReference>
<sequence>MSTLKLDTKGQTLLKFLLNLKLNFVAISRILKTRTDVTFEQKNLLLNIIKDQQNSKLIGKERVNIKRNKNKVSYATKEDKKVNIMAQTIERVNNLRNASSNYNKMGQGQVSWINPYYNFKNLQKGISLRTH</sequence>
<keyword evidence="2" id="KW-1185">Reference proteome</keyword>
<protein>
    <submittedName>
        <fullName evidence="1">Uncharacterized protein</fullName>
    </submittedName>
</protein>
<dbReference type="KEGG" id="scr:SCHRY_v1c04990"/>
<gene>
    <name evidence="1" type="ORF">SCHRY_v1c04990</name>
</gene>
<dbReference type="STRING" id="1276227.SCHRY_v1c04990"/>
<dbReference type="AlphaFoldDB" id="R4U169"/>
<evidence type="ECO:0000313" key="1">
    <source>
        <dbReference type="EMBL" id="AGM25077.1"/>
    </source>
</evidence>
<dbReference type="OrthoDB" id="389569at2"/>
<proteinExistence type="predicted"/>
<accession>R4U169</accession>
<reference evidence="1 2" key="1">
    <citation type="journal article" date="2013" name="Genome Biol. Evol.">
        <title>Complete genomes of two dipteran-associated spiroplasmas provided insights into the origin, dynamics, and impacts of viral invasion in spiroplasma.</title>
        <authorList>
            <person name="Ku C."/>
            <person name="Lo W.S."/>
            <person name="Chen L.L."/>
            <person name="Kuo C.H."/>
        </authorList>
    </citation>
    <scope>NUCLEOTIDE SEQUENCE [LARGE SCALE GENOMIC DNA]</scope>
    <source>
        <strain evidence="1 2">DF-1</strain>
    </source>
</reference>
<organism evidence="1 2">
    <name type="scientific">Spiroplasma chrysopicola DF-1</name>
    <dbReference type="NCBI Taxonomy" id="1276227"/>
    <lineage>
        <taxon>Bacteria</taxon>
        <taxon>Bacillati</taxon>
        <taxon>Mycoplasmatota</taxon>
        <taxon>Mollicutes</taxon>
        <taxon>Entomoplasmatales</taxon>
        <taxon>Spiroplasmataceae</taxon>
        <taxon>Spiroplasma</taxon>
    </lineage>
</organism>
<name>R4U169_9MOLU</name>
<dbReference type="HOGENOM" id="CLU_1926257_0_0_14"/>
<dbReference type="RefSeq" id="WP_016338902.1">
    <property type="nucleotide sequence ID" value="NC_021280.1"/>
</dbReference>
<evidence type="ECO:0000313" key="2">
    <source>
        <dbReference type="Proteomes" id="UP000013964"/>
    </source>
</evidence>
<dbReference type="PATRIC" id="fig|1276227.3.peg.500"/>